<evidence type="ECO:0000313" key="4">
    <source>
        <dbReference type="Proteomes" id="UP000018159"/>
    </source>
</evidence>
<dbReference type="PANTHER" id="PTHR12227">
    <property type="entry name" value="GLYCERATE KINASE"/>
    <property type="match status" value="1"/>
</dbReference>
<comment type="caution">
    <text evidence="3">The sequence shown here is derived from an EMBL/GenBank/DDBJ whole genome shotgun (WGS) entry which is preliminary data.</text>
</comment>
<dbReference type="InterPro" id="IPR038614">
    <property type="entry name" value="GK_N_sf"/>
</dbReference>
<protein>
    <submittedName>
        <fullName evidence="3">MOFRL family protein</fullName>
    </submittedName>
</protein>
<dbReference type="Pfam" id="PF05161">
    <property type="entry name" value="MOFRL"/>
    <property type="match status" value="1"/>
</dbReference>
<sequence length="437" mass="47648">MYVTDDLKFVLSTQCFVIKNKIRMCDNKTSDALEIIDAGLVAAQPKYFLRKFIKKNKLLVRSKTISLSKFRRIYLVSVGKAADSMTEFACTKINFDGGITIIPKNYKVKHIGKNIDIIHASHPIPDRCSVMAATFVIKLLQSLNPDDFVVFLISGGTSSLLALPWGVDLNQKKKTTEILLKSGASIHEVNAVRKHISAIKGGQILQHLKCQAASYVMSDVVGDDLNVIASGLTYCDNSTYADCLKIVTKYGLEKRLPPSVMRHLNAGVKGLLPETPKRPKIPNIIVATNADCLEAMAYKAKLLGYDTKILHSVHGPVNITAKKIIETFSFKKKSCLVFGGEPTVFVHGAGKGGRNQELVLRIAGNIKDNVVVASVGTDGIDGNTKHAGAVFSSASKNHIATYLKNNDSNSFFRKYGGLILTGPTHTNLMDIGLILSE</sequence>
<dbReference type="Proteomes" id="UP000018159">
    <property type="component" value="Unassembled WGS sequence"/>
</dbReference>
<dbReference type="PANTHER" id="PTHR12227:SF0">
    <property type="entry name" value="GLYCERATE KINASE"/>
    <property type="match status" value="1"/>
</dbReference>
<organism evidence="3 4">
    <name type="scientific">Candidatus Nitrosotenuis uzonensis</name>
    <dbReference type="NCBI Taxonomy" id="1407055"/>
    <lineage>
        <taxon>Archaea</taxon>
        <taxon>Nitrososphaerota</taxon>
        <taxon>Candidatus Nitrosotenuis</taxon>
    </lineage>
</organism>
<dbReference type="SUPFAM" id="SSF82544">
    <property type="entry name" value="GckA/TtuD-like"/>
    <property type="match status" value="1"/>
</dbReference>
<dbReference type="Pfam" id="PF13660">
    <property type="entry name" value="DUF4147"/>
    <property type="match status" value="1"/>
</dbReference>
<reference evidence="3 4" key="1">
    <citation type="journal article" date="2013" name="PLoS ONE">
        <title>Enrichment and Genome Sequence of the Group I.1a Ammonia-Oxidizing Archaeon ?Ca. Nitrosotenuis uzonensis? Representing a Clade Globally.</title>
        <authorList>
            <person name="Lebedeva E.V."/>
            <person name="Hatzenpichler R."/>
            <person name="Pelletier E."/>
            <person name="Schuster N."/>
            <person name="Hauzmayer S."/>
            <person name="Bulaev A."/>
            <person name="Grigor'eva N.V."/>
            <person name="Galushko A."/>
            <person name="Schmid M."/>
            <person name="Palatinszky M."/>
            <person name="Le Paslier D."/>
            <person name="Daims H."/>
            <person name="Wagner M."/>
        </authorList>
    </citation>
    <scope>NUCLEOTIDE SEQUENCE [LARGE SCALE GENOMIC DNA]</scope>
    <source>
        <strain evidence="3 4">N4</strain>
    </source>
</reference>
<dbReference type="Gene3D" id="3.40.1480.10">
    <property type="entry name" value="MOFRL domain"/>
    <property type="match status" value="1"/>
</dbReference>
<dbReference type="EMBL" id="CBTY010000009">
    <property type="protein sequence ID" value="CDI05862.1"/>
    <property type="molecule type" value="Genomic_DNA"/>
</dbReference>
<feature type="domain" description="MOFRL" evidence="1">
    <location>
        <begin position="335"/>
        <end position="430"/>
    </location>
</feature>
<accession>V6AT82</accession>
<keyword evidence="4" id="KW-1185">Reference proteome</keyword>
<name>V6AT82_9ARCH</name>
<dbReference type="InterPro" id="IPR025286">
    <property type="entry name" value="MOFRL_assoc_dom"/>
</dbReference>
<dbReference type="STRING" id="1407055.NITUZ_40028"/>
<dbReference type="AlphaFoldDB" id="V6AT82"/>
<evidence type="ECO:0000313" key="3">
    <source>
        <dbReference type="EMBL" id="CDI05862.1"/>
    </source>
</evidence>
<dbReference type="GO" id="GO:0005737">
    <property type="term" value="C:cytoplasm"/>
    <property type="evidence" value="ECO:0007669"/>
    <property type="project" value="TreeGrafter"/>
</dbReference>
<evidence type="ECO:0000259" key="2">
    <source>
        <dbReference type="Pfam" id="PF13660"/>
    </source>
</evidence>
<evidence type="ECO:0000259" key="1">
    <source>
        <dbReference type="Pfam" id="PF05161"/>
    </source>
</evidence>
<dbReference type="Gene3D" id="3.40.50.10180">
    <property type="entry name" value="Glycerate kinase, MOFRL-like N-terminal domain"/>
    <property type="match status" value="1"/>
</dbReference>
<feature type="domain" description="MOFRL-associated" evidence="2">
    <location>
        <begin position="32"/>
        <end position="265"/>
    </location>
</feature>
<proteinExistence type="predicted"/>
<dbReference type="InterPro" id="IPR007835">
    <property type="entry name" value="MOFRL"/>
</dbReference>
<dbReference type="InterPro" id="IPR039760">
    <property type="entry name" value="MOFRL_protein"/>
</dbReference>
<gene>
    <name evidence="3" type="ORF">NITUZ_40028</name>
</gene>
<dbReference type="InterPro" id="IPR037035">
    <property type="entry name" value="GK-like_C_sf"/>
</dbReference>
<dbReference type="GO" id="GO:0008887">
    <property type="term" value="F:glycerate kinase activity"/>
    <property type="evidence" value="ECO:0007669"/>
    <property type="project" value="InterPro"/>
</dbReference>